<protein>
    <submittedName>
        <fullName evidence="1">Uncharacterized protein</fullName>
    </submittedName>
</protein>
<feature type="non-terminal residue" evidence="1">
    <location>
        <position position="140"/>
    </location>
</feature>
<name>A0AAV5W1S8_9BILA</name>
<accession>A0AAV5W1S8</accession>
<dbReference type="EMBL" id="BTSY01000004">
    <property type="protein sequence ID" value="GMT24270.1"/>
    <property type="molecule type" value="Genomic_DNA"/>
</dbReference>
<comment type="caution">
    <text evidence="1">The sequence shown here is derived from an EMBL/GenBank/DDBJ whole genome shotgun (WGS) entry which is preliminary data.</text>
</comment>
<evidence type="ECO:0000313" key="1">
    <source>
        <dbReference type="EMBL" id="GMT24270.1"/>
    </source>
</evidence>
<dbReference type="AlphaFoldDB" id="A0AAV5W1S8"/>
<proteinExistence type="predicted"/>
<organism evidence="1 2">
    <name type="scientific">Pristionchus fissidentatus</name>
    <dbReference type="NCBI Taxonomy" id="1538716"/>
    <lineage>
        <taxon>Eukaryota</taxon>
        <taxon>Metazoa</taxon>
        <taxon>Ecdysozoa</taxon>
        <taxon>Nematoda</taxon>
        <taxon>Chromadorea</taxon>
        <taxon>Rhabditida</taxon>
        <taxon>Rhabditina</taxon>
        <taxon>Diplogasteromorpha</taxon>
        <taxon>Diplogasteroidea</taxon>
        <taxon>Neodiplogasteridae</taxon>
        <taxon>Pristionchus</taxon>
    </lineage>
</organism>
<sequence>LQYPPTLATVHLGILPGISWNGARINVNVLQTGSEAYGMSTIRTRSTLSWHSANTFFARLGAKIIVQVSRPLYRLTAYGSSSHQPRSTRLFHAISTTFSSNALFNNYSILRDPETDIEIPIPHTHLQSTIIEREEEQPTT</sequence>
<feature type="non-terminal residue" evidence="1">
    <location>
        <position position="1"/>
    </location>
</feature>
<evidence type="ECO:0000313" key="2">
    <source>
        <dbReference type="Proteomes" id="UP001432322"/>
    </source>
</evidence>
<reference evidence="1" key="1">
    <citation type="submission" date="2023-10" db="EMBL/GenBank/DDBJ databases">
        <title>Genome assembly of Pristionchus species.</title>
        <authorList>
            <person name="Yoshida K."/>
            <person name="Sommer R.J."/>
        </authorList>
    </citation>
    <scope>NUCLEOTIDE SEQUENCE</scope>
    <source>
        <strain evidence="1">RS5133</strain>
    </source>
</reference>
<keyword evidence="2" id="KW-1185">Reference proteome</keyword>
<gene>
    <name evidence="1" type="ORF">PFISCL1PPCAC_15567</name>
</gene>
<dbReference type="Proteomes" id="UP001432322">
    <property type="component" value="Unassembled WGS sequence"/>
</dbReference>